<organism evidence="1 2">
    <name type="scientific">Funneliformis geosporum</name>
    <dbReference type="NCBI Taxonomy" id="1117311"/>
    <lineage>
        <taxon>Eukaryota</taxon>
        <taxon>Fungi</taxon>
        <taxon>Fungi incertae sedis</taxon>
        <taxon>Mucoromycota</taxon>
        <taxon>Glomeromycotina</taxon>
        <taxon>Glomeromycetes</taxon>
        <taxon>Glomerales</taxon>
        <taxon>Glomeraceae</taxon>
        <taxon>Funneliformis</taxon>
    </lineage>
</organism>
<evidence type="ECO:0000313" key="2">
    <source>
        <dbReference type="Proteomes" id="UP001153678"/>
    </source>
</evidence>
<sequence>ANTSQETTSTEVFGTSMSTHHILELGSERRETVWSLSVVGVGNLRSAAPSTRGPEWTDQWCTSCHVSGTAG</sequence>
<comment type="caution">
    <text evidence="1">The sequence shown here is derived from an EMBL/GenBank/DDBJ whole genome shotgun (WGS) entry which is preliminary data.</text>
</comment>
<proteinExistence type="predicted"/>
<dbReference type="OrthoDB" id="2447162at2759"/>
<name>A0A9W4T0H7_9GLOM</name>
<dbReference type="Proteomes" id="UP001153678">
    <property type="component" value="Unassembled WGS sequence"/>
</dbReference>
<evidence type="ECO:0000313" key="1">
    <source>
        <dbReference type="EMBL" id="CAI2188146.1"/>
    </source>
</evidence>
<feature type="non-terminal residue" evidence="1">
    <location>
        <position position="1"/>
    </location>
</feature>
<dbReference type="EMBL" id="CAMKVN010005023">
    <property type="protein sequence ID" value="CAI2188146.1"/>
    <property type="molecule type" value="Genomic_DNA"/>
</dbReference>
<accession>A0A9W4T0H7</accession>
<gene>
    <name evidence="1" type="ORF">FWILDA_LOCUS13433</name>
</gene>
<keyword evidence="2" id="KW-1185">Reference proteome</keyword>
<protein>
    <submittedName>
        <fullName evidence="1">9511_t:CDS:1</fullName>
    </submittedName>
</protein>
<reference evidence="1" key="1">
    <citation type="submission" date="2022-08" db="EMBL/GenBank/DDBJ databases">
        <authorList>
            <person name="Kallberg Y."/>
            <person name="Tangrot J."/>
            <person name="Rosling A."/>
        </authorList>
    </citation>
    <scope>NUCLEOTIDE SEQUENCE</scope>
    <source>
        <strain evidence="1">Wild A</strain>
    </source>
</reference>
<dbReference type="AlphaFoldDB" id="A0A9W4T0H7"/>